<reference evidence="3 4" key="1">
    <citation type="submission" date="2018-06" db="EMBL/GenBank/DDBJ databases">
        <title>Sphaerisporangium craniellae sp. nov., isolated from a marine sponge in the South China Sea.</title>
        <authorList>
            <person name="Li L."/>
        </authorList>
    </citation>
    <scope>NUCLEOTIDE SEQUENCE [LARGE SCALE GENOMIC DNA]</scope>
    <source>
        <strain evidence="3 4">LHW63015</strain>
    </source>
</reference>
<evidence type="ECO:0000259" key="2">
    <source>
        <dbReference type="Pfam" id="PF03795"/>
    </source>
</evidence>
<dbReference type="InterPro" id="IPR005545">
    <property type="entry name" value="YCII"/>
</dbReference>
<organism evidence="3 4">
    <name type="scientific">Spongiactinospora rosea</name>
    <dbReference type="NCBI Taxonomy" id="2248750"/>
    <lineage>
        <taxon>Bacteria</taxon>
        <taxon>Bacillati</taxon>
        <taxon>Actinomycetota</taxon>
        <taxon>Actinomycetes</taxon>
        <taxon>Streptosporangiales</taxon>
        <taxon>Streptosporangiaceae</taxon>
        <taxon>Spongiactinospora</taxon>
    </lineage>
</organism>
<dbReference type="InterPro" id="IPR011008">
    <property type="entry name" value="Dimeric_a/b-barrel"/>
</dbReference>
<proteinExistence type="inferred from homology"/>
<dbReference type="OrthoDB" id="668782at2"/>
<keyword evidence="4" id="KW-1185">Reference proteome</keyword>
<comment type="similarity">
    <text evidence="1">Belongs to the YciI family.</text>
</comment>
<evidence type="ECO:0000313" key="4">
    <source>
        <dbReference type="Proteomes" id="UP000253303"/>
    </source>
</evidence>
<dbReference type="Pfam" id="PF03795">
    <property type="entry name" value="YCII"/>
    <property type="match status" value="1"/>
</dbReference>
<sequence>MKYLILIYSDPVNWAHPIFARHPAYLDLPPREREEIERRAQELFAEITESGELVAGAALADPAATRTARAPGGVPAVTDGPYLEAKEHLAGYFVVECASRERAEEIAGRFPDARFGAVEVRLITDTAEGGA</sequence>
<accession>A0A366LWA2</accession>
<gene>
    <name evidence="3" type="ORF">DP939_20290</name>
</gene>
<dbReference type="Gene3D" id="3.30.70.1060">
    <property type="entry name" value="Dimeric alpha+beta barrel"/>
    <property type="match status" value="1"/>
</dbReference>
<dbReference type="RefSeq" id="WP_113982306.1">
    <property type="nucleotide sequence ID" value="NZ_QMEY01000008.1"/>
</dbReference>
<feature type="domain" description="YCII-related" evidence="2">
    <location>
        <begin position="1"/>
        <end position="125"/>
    </location>
</feature>
<dbReference type="PANTHER" id="PTHR35174">
    <property type="entry name" value="BLL7171 PROTEIN-RELATED"/>
    <property type="match status" value="1"/>
</dbReference>
<comment type="caution">
    <text evidence="3">The sequence shown here is derived from an EMBL/GenBank/DDBJ whole genome shotgun (WGS) entry which is preliminary data.</text>
</comment>
<name>A0A366LWA2_9ACTN</name>
<dbReference type="SUPFAM" id="SSF54909">
    <property type="entry name" value="Dimeric alpha+beta barrel"/>
    <property type="match status" value="1"/>
</dbReference>
<evidence type="ECO:0000313" key="3">
    <source>
        <dbReference type="EMBL" id="RBQ18228.1"/>
    </source>
</evidence>
<dbReference type="Proteomes" id="UP000253303">
    <property type="component" value="Unassembled WGS sequence"/>
</dbReference>
<protein>
    <submittedName>
        <fullName evidence="3">YciI family protein</fullName>
    </submittedName>
</protein>
<dbReference type="EMBL" id="QMEY01000008">
    <property type="protein sequence ID" value="RBQ18228.1"/>
    <property type="molecule type" value="Genomic_DNA"/>
</dbReference>
<dbReference type="PANTHER" id="PTHR35174:SF3">
    <property type="entry name" value="BLL7171 PROTEIN"/>
    <property type="match status" value="1"/>
</dbReference>
<dbReference type="AlphaFoldDB" id="A0A366LWA2"/>
<evidence type="ECO:0000256" key="1">
    <source>
        <dbReference type="ARBA" id="ARBA00007689"/>
    </source>
</evidence>